<keyword evidence="3" id="KW-1185">Reference proteome</keyword>
<protein>
    <submittedName>
        <fullName evidence="2">Uncharacterized protein</fullName>
    </submittedName>
</protein>
<comment type="caution">
    <text evidence="2">The sequence shown here is derived from an EMBL/GenBank/DDBJ whole genome shotgun (WGS) entry which is preliminary data.</text>
</comment>
<dbReference type="AlphaFoldDB" id="A0AAD6SCT8"/>
<dbReference type="Proteomes" id="UP001218188">
    <property type="component" value="Unassembled WGS sequence"/>
</dbReference>
<evidence type="ECO:0000313" key="2">
    <source>
        <dbReference type="EMBL" id="KAJ7023830.1"/>
    </source>
</evidence>
<reference evidence="2" key="1">
    <citation type="submission" date="2023-03" db="EMBL/GenBank/DDBJ databases">
        <title>Massive genome expansion in bonnet fungi (Mycena s.s.) driven by repeated elements and novel gene families across ecological guilds.</title>
        <authorList>
            <consortium name="Lawrence Berkeley National Laboratory"/>
            <person name="Harder C.B."/>
            <person name="Miyauchi S."/>
            <person name="Viragh M."/>
            <person name="Kuo A."/>
            <person name="Thoen E."/>
            <person name="Andreopoulos B."/>
            <person name="Lu D."/>
            <person name="Skrede I."/>
            <person name="Drula E."/>
            <person name="Henrissat B."/>
            <person name="Morin E."/>
            <person name="Kohler A."/>
            <person name="Barry K."/>
            <person name="LaButti K."/>
            <person name="Morin E."/>
            <person name="Salamov A."/>
            <person name="Lipzen A."/>
            <person name="Mereny Z."/>
            <person name="Hegedus B."/>
            <person name="Baldrian P."/>
            <person name="Stursova M."/>
            <person name="Weitz H."/>
            <person name="Taylor A."/>
            <person name="Grigoriev I.V."/>
            <person name="Nagy L.G."/>
            <person name="Martin F."/>
            <person name="Kauserud H."/>
        </authorList>
    </citation>
    <scope>NUCLEOTIDE SEQUENCE</scope>
    <source>
        <strain evidence="2">CBHHK200</strain>
    </source>
</reference>
<evidence type="ECO:0000256" key="1">
    <source>
        <dbReference type="SAM" id="MobiDB-lite"/>
    </source>
</evidence>
<feature type="compositionally biased region" description="Basic and acidic residues" evidence="1">
    <location>
        <begin position="49"/>
        <end position="78"/>
    </location>
</feature>
<feature type="region of interest" description="Disordered" evidence="1">
    <location>
        <begin position="39"/>
        <end position="102"/>
    </location>
</feature>
<name>A0AAD6SCT8_9AGAR</name>
<proteinExistence type="predicted"/>
<organism evidence="2 3">
    <name type="scientific">Mycena alexandri</name>
    <dbReference type="NCBI Taxonomy" id="1745969"/>
    <lineage>
        <taxon>Eukaryota</taxon>
        <taxon>Fungi</taxon>
        <taxon>Dikarya</taxon>
        <taxon>Basidiomycota</taxon>
        <taxon>Agaricomycotina</taxon>
        <taxon>Agaricomycetes</taxon>
        <taxon>Agaricomycetidae</taxon>
        <taxon>Agaricales</taxon>
        <taxon>Marasmiineae</taxon>
        <taxon>Mycenaceae</taxon>
        <taxon>Mycena</taxon>
    </lineage>
</organism>
<dbReference type="EMBL" id="JARJCM010000181">
    <property type="protein sequence ID" value="KAJ7023830.1"/>
    <property type="molecule type" value="Genomic_DNA"/>
</dbReference>
<evidence type="ECO:0000313" key="3">
    <source>
        <dbReference type="Proteomes" id="UP001218188"/>
    </source>
</evidence>
<sequence length="224" mass="24707">MIPVTGRISCYNKHGTQTAPKQRVSSYVYPRSPGWTSTCSLMRRGAGSPKKDIQDNSTRRSTPKEDGETYWRGARHDATANPAQTRRESAPSCADPPRGLDFRPLQKAWRDLKGRAAGVLMTRVNNEDVGEKGGRVPGPQPQRPSLYLPNPSYSSKLKFRRGNRVYARSDDDGVPIARRHLGGNPSETRFELKTLTGSHPIVSLIGGSFHSAENPLFKPVAKAL</sequence>
<accession>A0AAD6SCT8</accession>
<gene>
    <name evidence="2" type="ORF">C8F04DRAFT_1239948</name>
</gene>